<dbReference type="SUPFAM" id="SSF52266">
    <property type="entry name" value="SGNH hydrolase"/>
    <property type="match status" value="1"/>
</dbReference>
<reference evidence="5" key="1">
    <citation type="submission" date="2016-03" db="EMBL/GenBank/DDBJ databases">
        <title>Mechanisms controlling the formation of the plant cell surface in tip-growing cells are functionally conserved among land plants.</title>
        <authorList>
            <person name="Honkanen S."/>
            <person name="Jones V.A."/>
            <person name="Morieri G."/>
            <person name="Champion C."/>
            <person name="Hetherington A.J."/>
            <person name="Kelly S."/>
            <person name="Saint-Marcoux D."/>
            <person name="Proust H."/>
            <person name="Prescott H."/>
            <person name="Dolan L."/>
        </authorList>
    </citation>
    <scope>NUCLEOTIDE SEQUENCE [LARGE SCALE GENOMIC DNA]</scope>
    <source>
        <tissue evidence="5">Whole gametophyte</tissue>
    </source>
</reference>
<evidence type="ECO:0000256" key="2">
    <source>
        <dbReference type="ARBA" id="ARBA00022729"/>
    </source>
</evidence>
<evidence type="ECO:0000313" key="6">
    <source>
        <dbReference type="Proteomes" id="UP000077202"/>
    </source>
</evidence>
<dbReference type="Pfam" id="PF00657">
    <property type="entry name" value="Lipase_GDSL"/>
    <property type="match status" value="1"/>
</dbReference>
<dbReference type="InterPro" id="IPR001087">
    <property type="entry name" value="GDSL"/>
</dbReference>
<dbReference type="PANTHER" id="PTHR22835:SF588">
    <property type="entry name" value="ALPHA-L-FUCOSIDASE 3"/>
    <property type="match status" value="1"/>
</dbReference>
<feature type="signal peptide" evidence="4">
    <location>
        <begin position="1"/>
        <end position="24"/>
    </location>
</feature>
<dbReference type="InterPro" id="IPR036514">
    <property type="entry name" value="SGNH_hydro_sf"/>
</dbReference>
<protein>
    <recommendedName>
        <fullName evidence="7">GDSL esterase/lipase</fullName>
    </recommendedName>
</protein>
<evidence type="ECO:0000313" key="5">
    <source>
        <dbReference type="EMBL" id="OAE33995.1"/>
    </source>
</evidence>
<evidence type="ECO:0000256" key="1">
    <source>
        <dbReference type="ARBA" id="ARBA00008668"/>
    </source>
</evidence>
<evidence type="ECO:0008006" key="7">
    <source>
        <dbReference type="Google" id="ProtNLM"/>
    </source>
</evidence>
<dbReference type="Gene3D" id="3.40.50.1110">
    <property type="entry name" value="SGNH hydrolase"/>
    <property type="match status" value="1"/>
</dbReference>
<keyword evidence="2 4" id="KW-0732">Signal</keyword>
<dbReference type="GO" id="GO:0016788">
    <property type="term" value="F:hydrolase activity, acting on ester bonds"/>
    <property type="evidence" value="ECO:0007669"/>
    <property type="project" value="InterPro"/>
</dbReference>
<comment type="similarity">
    <text evidence="1">Belongs to the 'GDSL' lipolytic enzyme family.</text>
</comment>
<evidence type="ECO:0000256" key="3">
    <source>
        <dbReference type="ARBA" id="ARBA00022801"/>
    </source>
</evidence>
<dbReference type="AlphaFoldDB" id="A0A176WNF7"/>
<organism evidence="5 6">
    <name type="scientific">Marchantia polymorpha subsp. ruderalis</name>
    <dbReference type="NCBI Taxonomy" id="1480154"/>
    <lineage>
        <taxon>Eukaryota</taxon>
        <taxon>Viridiplantae</taxon>
        <taxon>Streptophyta</taxon>
        <taxon>Embryophyta</taxon>
        <taxon>Marchantiophyta</taxon>
        <taxon>Marchantiopsida</taxon>
        <taxon>Marchantiidae</taxon>
        <taxon>Marchantiales</taxon>
        <taxon>Marchantiaceae</taxon>
        <taxon>Marchantia</taxon>
    </lineage>
</organism>
<comment type="caution">
    <text evidence="5">The sequence shown here is derived from an EMBL/GenBank/DDBJ whole genome shotgun (WGS) entry which is preliminary data.</text>
</comment>
<dbReference type="PANTHER" id="PTHR22835">
    <property type="entry name" value="ZINC FINGER FYVE DOMAIN CONTAINING PROTEIN"/>
    <property type="match status" value="1"/>
</dbReference>
<proteinExistence type="inferred from homology"/>
<gene>
    <name evidence="5" type="ORF">AXG93_3891s1080</name>
</gene>
<dbReference type="Proteomes" id="UP000077202">
    <property type="component" value="Unassembled WGS sequence"/>
</dbReference>
<feature type="chain" id="PRO_5008052627" description="GDSL esterase/lipase" evidence="4">
    <location>
        <begin position="25"/>
        <end position="407"/>
    </location>
</feature>
<evidence type="ECO:0000256" key="4">
    <source>
        <dbReference type="SAM" id="SignalP"/>
    </source>
</evidence>
<keyword evidence="6" id="KW-1185">Reference proteome</keyword>
<name>A0A176WNF7_MARPO</name>
<dbReference type="InterPro" id="IPR035669">
    <property type="entry name" value="SGNH_plant_lipase-like"/>
</dbReference>
<dbReference type="EMBL" id="LVLJ01000464">
    <property type="protein sequence ID" value="OAE33995.1"/>
    <property type="molecule type" value="Genomic_DNA"/>
</dbReference>
<sequence>MGRLVPMLVVIGMCLLAVSPVVHSACFPAIFNFGDSTSDTGNLAASFPGFTPAEYPPYGDTYPGKPSNRYSDGRLLIDFIAQAYGLPFVDPYLQSVNSEFNQGTNFAAAGSTVLPVTYLSPFYLDIQLREYRTFKTNVQNVFNPPDGSVPDEAKKARLPSPEDFSTGLYTIALGGNDFTYGYTKGKTVLEVRDYLPQVIGNLTAAVKAHWGALPLKNCGVIFVVELFQSLYDYGGRNFVVWDIEPHGCLPYTLTLIPHTAADLDADGCLIAYNDNAKWFNEQLQIALADLRANLTNVNLSIFNTYKLKSELISANTTTNGFNFTTKACCGVPNEFNFDLRVNCGLSNVIDGVNLTAVKCDDPNQYLVWDGVHNTDAANKYLANQFFGGSYFDPPFPVTPEGCTLSAI</sequence>
<keyword evidence="3" id="KW-0378">Hydrolase</keyword>
<dbReference type="CDD" id="cd01837">
    <property type="entry name" value="SGNH_plant_lipase_like"/>
    <property type="match status" value="1"/>
</dbReference>
<accession>A0A176WNF7</accession>